<evidence type="ECO:0000313" key="2">
    <source>
        <dbReference type="Proteomes" id="UP000515160"/>
    </source>
</evidence>
<dbReference type="RefSeq" id="XP_034108074.1">
    <property type="nucleotide sequence ID" value="XM_034252183.2"/>
</dbReference>
<dbReference type="Pfam" id="PF26644">
    <property type="entry name" value="CCC"/>
    <property type="match status" value="1"/>
</dbReference>
<dbReference type="GeneID" id="117570491"/>
<evidence type="ECO:0000313" key="5">
    <source>
        <dbReference type="RefSeq" id="XP_051861370.1"/>
    </source>
</evidence>
<dbReference type="RefSeq" id="XP_034108073.1">
    <property type="nucleotide sequence ID" value="XM_034252182.2"/>
</dbReference>
<name>A0A6P8X4I0_DROAB</name>
<accession>A0A6P8X4I0</accession>
<dbReference type="OrthoDB" id="6610578at2759"/>
<feature type="domain" description="CCC" evidence="1">
    <location>
        <begin position="90"/>
        <end position="192"/>
    </location>
</feature>
<dbReference type="RefSeq" id="XP_051861370.1">
    <property type="nucleotide sequence ID" value="XM_052005410.1"/>
</dbReference>
<sequence length="225" mass="25527">MKNMSNTRENRIECNMTNADCSSCQRLQSARNKRSNNFAISLTFPQLLLLLLLSLSSTLAAPQTSCIMCNKEDLQPREPTISASYEEFTFDHQVKRQDAIQALRAYNETHETQNSCNTKMCTAQVVRYCLSPQFLNDHCWCEMQHSEEGVPYVPHVCYVGEKVYAPSLGSCFTFQEIKECCCAPVLVKEWRHISGALSATPKIVLTSLLAALALLNWRCRRRSVC</sequence>
<dbReference type="Proteomes" id="UP000515160">
    <property type="component" value="Chromosome 3"/>
</dbReference>
<organism evidence="2 4">
    <name type="scientific">Drosophila albomicans</name>
    <name type="common">Fruit fly</name>
    <dbReference type="NCBI Taxonomy" id="7291"/>
    <lineage>
        <taxon>Eukaryota</taxon>
        <taxon>Metazoa</taxon>
        <taxon>Ecdysozoa</taxon>
        <taxon>Arthropoda</taxon>
        <taxon>Hexapoda</taxon>
        <taxon>Insecta</taxon>
        <taxon>Pterygota</taxon>
        <taxon>Neoptera</taxon>
        <taxon>Endopterygota</taxon>
        <taxon>Diptera</taxon>
        <taxon>Brachycera</taxon>
        <taxon>Muscomorpha</taxon>
        <taxon>Ephydroidea</taxon>
        <taxon>Drosophilidae</taxon>
        <taxon>Drosophila</taxon>
    </lineage>
</organism>
<gene>
    <name evidence="3 4 5" type="primary">LOC117570491</name>
</gene>
<proteinExistence type="predicted"/>
<evidence type="ECO:0000313" key="3">
    <source>
        <dbReference type="RefSeq" id="XP_034108073.1"/>
    </source>
</evidence>
<evidence type="ECO:0000259" key="1">
    <source>
        <dbReference type="Pfam" id="PF26644"/>
    </source>
</evidence>
<keyword evidence="2" id="KW-1185">Reference proteome</keyword>
<reference evidence="3 4" key="1">
    <citation type="submission" date="2025-04" db="UniProtKB">
        <authorList>
            <consortium name="RefSeq"/>
        </authorList>
    </citation>
    <scope>IDENTIFICATION</scope>
    <source>
        <strain evidence="3 4">15112-1751.03</strain>
        <tissue evidence="3 4">Whole Adult</tissue>
    </source>
</reference>
<evidence type="ECO:0000313" key="4">
    <source>
        <dbReference type="RefSeq" id="XP_034108074.1"/>
    </source>
</evidence>
<dbReference type="AlphaFoldDB" id="A0A6P8X4I0"/>
<protein>
    <submittedName>
        <fullName evidence="3 4">Uncharacterized protein LOC117570491 isoform X1</fullName>
    </submittedName>
</protein>
<dbReference type="InterPro" id="IPR058250">
    <property type="entry name" value="CCC"/>
</dbReference>